<reference evidence="3 4" key="1">
    <citation type="submission" date="2014-10" db="EMBL/GenBank/DDBJ databases">
        <title>Genome sequence of Novosphingobium malaysiense MUSC 273(T).</title>
        <authorList>
            <person name="Lee L.-H."/>
        </authorList>
    </citation>
    <scope>NUCLEOTIDE SEQUENCE [LARGE SCALE GENOMIC DNA]</scope>
    <source>
        <strain evidence="3 4">MUSC 273</strain>
    </source>
</reference>
<gene>
    <name evidence="3" type="ORF">LK12_10090</name>
</gene>
<feature type="compositionally biased region" description="Polar residues" evidence="1">
    <location>
        <begin position="60"/>
        <end position="73"/>
    </location>
</feature>
<feature type="region of interest" description="Disordered" evidence="1">
    <location>
        <begin position="60"/>
        <end position="84"/>
    </location>
</feature>
<keyword evidence="4" id="KW-1185">Reference proteome</keyword>
<dbReference type="AlphaFoldDB" id="A0A0B1ZPL4"/>
<feature type="chain" id="PRO_5002084838" evidence="2">
    <location>
        <begin position="23"/>
        <end position="84"/>
    </location>
</feature>
<proteinExistence type="predicted"/>
<sequence>MLAAACALPSAAAFTIAFTVSAPLPAQKAEAKDAVSMTNATLHRELSQAARLNAEDTSAASLQAVSATETGTVEQDAGIPALVR</sequence>
<protein>
    <submittedName>
        <fullName evidence="3">Uncharacterized protein</fullName>
    </submittedName>
</protein>
<evidence type="ECO:0000313" key="3">
    <source>
        <dbReference type="EMBL" id="KHK91234.1"/>
    </source>
</evidence>
<evidence type="ECO:0000256" key="2">
    <source>
        <dbReference type="SAM" id="SignalP"/>
    </source>
</evidence>
<keyword evidence="2" id="KW-0732">Signal</keyword>
<dbReference type="STRING" id="1348853.LK12_10090"/>
<dbReference type="EMBL" id="JTDI01000003">
    <property type="protein sequence ID" value="KHK91234.1"/>
    <property type="molecule type" value="Genomic_DNA"/>
</dbReference>
<feature type="signal peptide" evidence="2">
    <location>
        <begin position="1"/>
        <end position="22"/>
    </location>
</feature>
<comment type="caution">
    <text evidence="3">The sequence shown here is derived from an EMBL/GenBank/DDBJ whole genome shotgun (WGS) entry which is preliminary data.</text>
</comment>
<dbReference type="RefSeq" id="WP_039283018.1">
    <property type="nucleotide sequence ID" value="NZ_JTDI01000003.1"/>
</dbReference>
<dbReference type="Proteomes" id="UP000031057">
    <property type="component" value="Unassembled WGS sequence"/>
</dbReference>
<evidence type="ECO:0000313" key="4">
    <source>
        <dbReference type="Proteomes" id="UP000031057"/>
    </source>
</evidence>
<accession>A0A0B1ZPL4</accession>
<organism evidence="3 4">
    <name type="scientific">Novosphingobium malaysiense</name>
    <dbReference type="NCBI Taxonomy" id="1348853"/>
    <lineage>
        <taxon>Bacteria</taxon>
        <taxon>Pseudomonadati</taxon>
        <taxon>Pseudomonadota</taxon>
        <taxon>Alphaproteobacteria</taxon>
        <taxon>Sphingomonadales</taxon>
        <taxon>Sphingomonadaceae</taxon>
        <taxon>Novosphingobium</taxon>
    </lineage>
</organism>
<name>A0A0B1ZPL4_9SPHN</name>
<evidence type="ECO:0000256" key="1">
    <source>
        <dbReference type="SAM" id="MobiDB-lite"/>
    </source>
</evidence>